<evidence type="ECO:0000313" key="3">
    <source>
        <dbReference type="EMBL" id="KAJ8897553.1"/>
    </source>
</evidence>
<keyword evidence="4" id="KW-1185">Reference proteome</keyword>
<feature type="chain" id="PRO_5047206191" evidence="2">
    <location>
        <begin position="22"/>
        <end position="308"/>
    </location>
</feature>
<gene>
    <name evidence="3" type="ORF">PR048_002902</name>
</gene>
<evidence type="ECO:0000256" key="1">
    <source>
        <dbReference type="SAM" id="MobiDB-lite"/>
    </source>
</evidence>
<evidence type="ECO:0000313" key="4">
    <source>
        <dbReference type="Proteomes" id="UP001159363"/>
    </source>
</evidence>
<feature type="region of interest" description="Disordered" evidence="1">
    <location>
        <begin position="271"/>
        <end position="308"/>
    </location>
</feature>
<feature type="compositionally biased region" description="Pro residues" evidence="1">
    <location>
        <begin position="278"/>
        <end position="287"/>
    </location>
</feature>
<sequence>MLQLCWLLVWSVGLLVAPVLRQHYAPVEMAFLNRAIKIPGPAVVLAVNQVYVLECTQSLGMRDWPLEHAKHDFETGIPVCASSHLSPNARCPSQLRQVVQDAECATLPLDFKFPQPKYYSNKKACLGQLYRTCYCLRVIRPRHFAGLCRWSAIFLRDLPSPPPLHSEVAPYSPLFTLIGSQDLDNHEINTSIIGAAVAERLACSPSTKANRFQSPAGSLRIFVSGNRAGRCRWSLGFLGDLPFRPPLHSSAAPFSPHFTLIGSQDLAFKSRPNISTPPVSPPCPTKLPPRSKRSGTAKFTTALPQLLR</sequence>
<organism evidence="3 4">
    <name type="scientific">Dryococelus australis</name>
    <dbReference type="NCBI Taxonomy" id="614101"/>
    <lineage>
        <taxon>Eukaryota</taxon>
        <taxon>Metazoa</taxon>
        <taxon>Ecdysozoa</taxon>
        <taxon>Arthropoda</taxon>
        <taxon>Hexapoda</taxon>
        <taxon>Insecta</taxon>
        <taxon>Pterygota</taxon>
        <taxon>Neoptera</taxon>
        <taxon>Polyneoptera</taxon>
        <taxon>Phasmatodea</taxon>
        <taxon>Verophasmatodea</taxon>
        <taxon>Anareolatae</taxon>
        <taxon>Phasmatidae</taxon>
        <taxon>Eurycanthinae</taxon>
        <taxon>Dryococelus</taxon>
    </lineage>
</organism>
<proteinExistence type="predicted"/>
<evidence type="ECO:0000256" key="2">
    <source>
        <dbReference type="SAM" id="SignalP"/>
    </source>
</evidence>
<name>A0ABQ9ILH4_9NEOP</name>
<feature type="signal peptide" evidence="2">
    <location>
        <begin position="1"/>
        <end position="21"/>
    </location>
</feature>
<accession>A0ABQ9ILH4</accession>
<comment type="caution">
    <text evidence="3">The sequence shown here is derived from an EMBL/GenBank/DDBJ whole genome shotgun (WGS) entry which is preliminary data.</text>
</comment>
<dbReference type="Proteomes" id="UP001159363">
    <property type="component" value="Chromosome 1"/>
</dbReference>
<protein>
    <submittedName>
        <fullName evidence="3">Uncharacterized protein</fullName>
    </submittedName>
</protein>
<keyword evidence="2" id="KW-0732">Signal</keyword>
<reference evidence="3 4" key="1">
    <citation type="submission" date="2023-02" db="EMBL/GenBank/DDBJ databases">
        <title>LHISI_Scaffold_Assembly.</title>
        <authorList>
            <person name="Stuart O.P."/>
            <person name="Cleave R."/>
            <person name="Magrath M.J.L."/>
            <person name="Mikheyev A.S."/>
        </authorList>
    </citation>
    <scope>NUCLEOTIDE SEQUENCE [LARGE SCALE GENOMIC DNA]</scope>
    <source>
        <strain evidence="3">Daus_M_001</strain>
        <tissue evidence="3">Leg muscle</tissue>
    </source>
</reference>
<dbReference type="EMBL" id="JARBHB010000001">
    <property type="protein sequence ID" value="KAJ8897553.1"/>
    <property type="molecule type" value="Genomic_DNA"/>
</dbReference>
<feature type="compositionally biased region" description="Polar residues" evidence="1">
    <location>
        <begin position="297"/>
        <end position="308"/>
    </location>
</feature>